<dbReference type="PANTHER" id="PTHR33116">
    <property type="entry name" value="REVERSE TRANSCRIPTASE ZINC-BINDING DOMAIN-CONTAINING PROTEIN-RELATED-RELATED"/>
    <property type="match status" value="1"/>
</dbReference>
<dbReference type="PROSITE" id="PS50879">
    <property type="entry name" value="RNASE_H_1"/>
    <property type="match status" value="1"/>
</dbReference>
<gene>
    <name evidence="2" type="ORF">OIU85_027205</name>
</gene>
<dbReference type="CDD" id="cd06222">
    <property type="entry name" value="RNase_H_like"/>
    <property type="match status" value="1"/>
</dbReference>
<dbReference type="InterPro" id="IPR005135">
    <property type="entry name" value="Endo/exonuclease/phosphatase"/>
</dbReference>
<proteinExistence type="predicted"/>
<dbReference type="InterPro" id="IPR036397">
    <property type="entry name" value="RNaseH_sf"/>
</dbReference>
<evidence type="ECO:0000259" key="1">
    <source>
        <dbReference type="PROSITE" id="PS50879"/>
    </source>
</evidence>
<dbReference type="InterPro" id="IPR026960">
    <property type="entry name" value="RVT-Znf"/>
</dbReference>
<reference evidence="2" key="1">
    <citation type="submission" date="2022-11" db="EMBL/GenBank/DDBJ databases">
        <authorList>
            <person name="Hyden B.L."/>
            <person name="Feng K."/>
            <person name="Yates T."/>
            <person name="Jawdy S."/>
            <person name="Smart L.B."/>
            <person name="Muchero W."/>
        </authorList>
    </citation>
    <scope>NUCLEOTIDE SEQUENCE</scope>
    <source>
        <tissue evidence="2">Shoot tip</tissue>
    </source>
</reference>
<dbReference type="Gene3D" id="3.60.10.10">
    <property type="entry name" value="Endonuclease/exonuclease/phosphatase"/>
    <property type="match status" value="1"/>
</dbReference>
<dbReference type="OrthoDB" id="846389at2759"/>
<comment type="caution">
    <text evidence="2">The sequence shown here is derived from an EMBL/GenBank/DDBJ whole genome shotgun (WGS) entry which is preliminary data.</text>
</comment>
<sequence length="1094" mass="126073">MNCFDDFIVLSWNVRGAANATSKRHCKELIKKYHPSICVLLETHVQFGRVASFWNRLGYFPAVIVEASGHAGGIWVLRSGDNFSVSTVDVMAQCATVEIKAGSQAWFMSLVYASPIPSLRYQLWDQLISVRTMVNGPWMLIGDFNEVLLPSESIGGVFSHVRAGKFGEVLSACNLTDLEAKGFKFTWHRHIQGVRHLAKKLDRALVDLEWRDKFPEAFVENLGRLHSDHHPILLRCGGLPMFKRERPFRFEVAWSTHKDYQEVVSGAWSVCEKDVLRGLDIVKDDSIIFNKFTFGNIFRNKRRILHRLVGVQNCLDEQPTDSLAMLEKRLWQEYNMVLQQEELFWYQKSRAKWVKYGDRNTKFFHTMTMTRRKRNRIHGLFLQNGNWCTEDKILQSEALHYFKDLFCSNVPVGNVDLGLDALPKISDEGKAGLVRIVSKEEVVNDFCRASGLKVNLDKSRIMGSKKVSRGKKEKFSRLSSIKVAGDLGKYLGFPLIQGRVKRAHFNCIIDKIKGRLADWKGKLLNKAGRITLAKSVLTSMPIYLMQNMWLPNATCMQIDKIVRQFIWGNQETGGSWNLINWNMVTRPRINGGLGVRETRFGNISLLGKLIWHLLNSPGKLWVQMLHKKYVKNQVLVQIQNYSNSSSYCWKSIIRALQHLREGFMIRLGTGDVSIWYDKWLEFGKLALILPVVNISDTEMLVKDLWDDGQWNLESLSTVIPNDIRFGILAVPIPRDQNLKDCVVWENSMAGTYTPHLGYTWLLNKSRHMEDDTGKWHWLVKLKAIEKVKHLIWLIFHGCLPTNTLRFRRRLTDNQDCPRCQFAVEDTWHCIRDCRRAWEVWQELGFVGTTNFLGGNTVDWIIQQVDSAQGHLFLSALWWIWRQRNCFAFGNHYEGDVWLRRNIWRMAIDSHMAWGEDMKVTKETIQILWQRPPWDFVKINVDGSSLGNPGRIGAGGLIRASTGNFLVGFTIFAGVACNLLPELLAIAKGLKLAWDRGYRKIICHSDSKDALRLLSANQVGFHKYRALIFEIRELLRRDWTVRIEHTFREANFCADFMAKFATSCDNGLMIWDEPPQGLQQLLLADIMGISFPRIV</sequence>
<keyword evidence="3" id="KW-1185">Reference proteome</keyword>
<protein>
    <submittedName>
        <fullName evidence="2">RETROTRANSPOSON UNCLASSIFIED-LIKE PROTEIN</fullName>
    </submittedName>
</protein>
<dbReference type="InterPro" id="IPR036691">
    <property type="entry name" value="Endo/exonu/phosph_ase_sf"/>
</dbReference>
<dbReference type="AlphaFoldDB" id="A0A9Q0QHL4"/>
<dbReference type="GO" id="GO:0003676">
    <property type="term" value="F:nucleic acid binding"/>
    <property type="evidence" value="ECO:0007669"/>
    <property type="project" value="InterPro"/>
</dbReference>
<dbReference type="InterPro" id="IPR002156">
    <property type="entry name" value="RNaseH_domain"/>
</dbReference>
<dbReference type="EMBL" id="JAPFFL010000008">
    <property type="protein sequence ID" value="KAJ6706825.1"/>
    <property type="molecule type" value="Genomic_DNA"/>
</dbReference>
<dbReference type="GO" id="GO:0004523">
    <property type="term" value="F:RNA-DNA hybrid ribonuclease activity"/>
    <property type="evidence" value="ECO:0007669"/>
    <property type="project" value="InterPro"/>
</dbReference>
<dbReference type="Proteomes" id="UP001151529">
    <property type="component" value="Chromosome 4"/>
</dbReference>
<dbReference type="SUPFAM" id="SSF53098">
    <property type="entry name" value="Ribonuclease H-like"/>
    <property type="match status" value="1"/>
</dbReference>
<dbReference type="InterPro" id="IPR044730">
    <property type="entry name" value="RNase_H-like_dom_plant"/>
</dbReference>
<reference evidence="2" key="2">
    <citation type="journal article" date="2023" name="Int. J. Mol. Sci.">
        <title>De Novo Assembly and Annotation of 11 Diverse Shrub Willow (Salix) Genomes Reveals Novel Gene Organization in Sex-Linked Regions.</title>
        <authorList>
            <person name="Hyden B."/>
            <person name="Feng K."/>
            <person name="Yates T.B."/>
            <person name="Jawdy S."/>
            <person name="Cereghino C."/>
            <person name="Smart L.B."/>
            <person name="Muchero W."/>
        </authorList>
    </citation>
    <scope>NUCLEOTIDE SEQUENCE [LARGE SCALE GENOMIC DNA]</scope>
    <source>
        <tissue evidence="2">Shoot tip</tissue>
    </source>
</reference>
<dbReference type="Pfam" id="PF13966">
    <property type="entry name" value="zf-RVT"/>
    <property type="match status" value="1"/>
</dbReference>
<organism evidence="2 3">
    <name type="scientific">Salix viminalis</name>
    <name type="common">Common osier</name>
    <name type="synonym">Basket willow</name>
    <dbReference type="NCBI Taxonomy" id="40686"/>
    <lineage>
        <taxon>Eukaryota</taxon>
        <taxon>Viridiplantae</taxon>
        <taxon>Streptophyta</taxon>
        <taxon>Embryophyta</taxon>
        <taxon>Tracheophyta</taxon>
        <taxon>Spermatophyta</taxon>
        <taxon>Magnoliopsida</taxon>
        <taxon>eudicotyledons</taxon>
        <taxon>Gunneridae</taxon>
        <taxon>Pentapetalae</taxon>
        <taxon>rosids</taxon>
        <taxon>fabids</taxon>
        <taxon>Malpighiales</taxon>
        <taxon>Salicaceae</taxon>
        <taxon>Saliceae</taxon>
        <taxon>Salix</taxon>
    </lineage>
</organism>
<dbReference type="SUPFAM" id="SSF56219">
    <property type="entry name" value="DNase I-like"/>
    <property type="match status" value="1"/>
</dbReference>
<accession>A0A9Q0QHL4</accession>
<evidence type="ECO:0000313" key="2">
    <source>
        <dbReference type="EMBL" id="KAJ6706825.1"/>
    </source>
</evidence>
<feature type="domain" description="RNase H type-1" evidence="1">
    <location>
        <begin position="932"/>
        <end position="1062"/>
    </location>
</feature>
<dbReference type="Gene3D" id="3.30.420.10">
    <property type="entry name" value="Ribonuclease H-like superfamily/Ribonuclease H"/>
    <property type="match status" value="1"/>
</dbReference>
<name>A0A9Q0QHL4_SALVM</name>
<dbReference type="PANTHER" id="PTHR33116:SF70">
    <property type="entry name" value="NON-LTR RETROELEMENT REVERSE TRANSCRIPTASE-LIKE PROTEIN"/>
    <property type="match status" value="1"/>
</dbReference>
<evidence type="ECO:0000313" key="3">
    <source>
        <dbReference type="Proteomes" id="UP001151529"/>
    </source>
</evidence>
<dbReference type="Pfam" id="PF03372">
    <property type="entry name" value="Exo_endo_phos"/>
    <property type="match status" value="1"/>
</dbReference>
<dbReference type="Pfam" id="PF13456">
    <property type="entry name" value="RVT_3"/>
    <property type="match status" value="1"/>
</dbReference>
<dbReference type="InterPro" id="IPR012337">
    <property type="entry name" value="RNaseH-like_sf"/>
</dbReference>